<feature type="compositionally biased region" description="Polar residues" evidence="1">
    <location>
        <begin position="45"/>
        <end position="54"/>
    </location>
</feature>
<dbReference type="AlphaFoldDB" id="A0A165QXB7"/>
<feature type="compositionally biased region" description="Low complexity" evidence="1">
    <location>
        <begin position="67"/>
        <end position="76"/>
    </location>
</feature>
<feature type="compositionally biased region" description="Gly residues" evidence="1">
    <location>
        <begin position="77"/>
        <end position="86"/>
    </location>
</feature>
<accession>A0A165QXB7</accession>
<dbReference type="EMBL" id="KV425589">
    <property type="protein sequence ID" value="KZT23003.1"/>
    <property type="molecule type" value="Genomic_DNA"/>
</dbReference>
<dbReference type="InParanoid" id="A0A165QXB7"/>
<keyword evidence="3" id="KW-1185">Reference proteome</keyword>
<reference evidence="2 3" key="1">
    <citation type="journal article" date="2016" name="Mol. Biol. Evol.">
        <title>Comparative Genomics of Early-Diverging Mushroom-Forming Fungi Provides Insights into the Origins of Lignocellulose Decay Capabilities.</title>
        <authorList>
            <person name="Nagy L.G."/>
            <person name="Riley R."/>
            <person name="Tritt A."/>
            <person name="Adam C."/>
            <person name="Daum C."/>
            <person name="Floudas D."/>
            <person name="Sun H."/>
            <person name="Yadav J.S."/>
            <person name="Pangilinan J."/>
            <person name="Larsson K.H."/>
            <person name="Matsuura K."/>
            <person name="Barry K."/>
            <person name="Labutti K."/>
            <person name="Kuo R."/>
            <person name="Ohm R.A."/>
            <person name="Bhattacharya S.S."/>
            <person name="Shirouzu T."/>
            <person name="Yoshinaga Y."/>
            <person name="Martin F.M."/>
            <person name="Grigoriev I.V."/>
            <person name="Hibbett D.S."/>
        </authorList>
    </citation>
    <scope>NUCLEOTIDE SEQUENCE [LARGE SCALE GENOMIC DNA]</scope>
    <source>
        <strain evidence="2 3">HHB14362 ss-1</strain>
    </source>
</reference>
<feature type="compositionally biased region" description="Basic residues" evidence="1">
    <location>
        <begin position="1"/>
        <end position="15"/>
    </location>
</feature>
<evidence type="ECO:0000256" key="1">
    <source>
        <dbReference type="SAM" id="MobiDB-lite"/>
    </source>
</evidence>
<proteinExistence type="predicted"/>
<feature type="region of interest" description="Disordered" evidence="1">
    <location>
        <begin position="1"/>
        <end position="136"/>
    </location>
</feature>
<gene>
    <name evidence="2" type="ORF">NEOLEDRAFT_575932</name>
</gene>
<organism evidence="2 3">
    <name type="scientific">Neolentinus lepideus HHB14362 ss-1</name>
    <dbReference type="NCBI Taxonomy" id="1314782"/>
    <lineage>
        <taxon>Eukaryota</taxon>
        <taxon>Fungi</taxon>
        <taxon>Dikarya</taxon>
        <taxon>Basidiomycota</taxon>
        <taxon>Agaricomycotina</taxon>
        <taxon>Agaricomycetes</taxon>
        <taxon>Gloeophyllales</taxon>
        <taxon>Gloeophyllaceae</taxon>
        <taxon>Neolentinus</taxon>
    </lineage>
</organism>
<protein>
    <submittedName>
        <fullName evidence="2">Uncharacterized protein</fullName>
    </submittedName>
</protein>
<dbReference type="OrthoDB" id="3255601at2759"/>
<evidence type="ECO:0000313" key="2">
    <source>
        <dbReference type="EMBL" id="KZT23003.1"/>
    </source>
</evidence>
<evidence type="ECO:0000313" key="3">
    <source>
        <dbReference type="Proteomes" id="UP000076761"/>
    </source>
</evidence>
<dbReference type="Proteomes" id="UP000076761">
    <property type="component" value="Unassembled WGS sequence"/>
</dbReference>
<sequence>MAKGPKNKNKNKNKKASGPAEETPRASDGVIDPFAAEGREGNTELKPNSEQQSSEPKEPTNDDEPDAGAGPIEPAEGGLGSEGTLGDGIDPANANGADSWDDRYLSTQPVDGEEANGEADYLQGESETKGNEEPPAVEYLHEEPAVTPEVPIVDLQATAALSPLDGEFSGFQDAGSSAVHLGTPVIEFLGDEPDEPPSPVQSFVAEPTQSSETPITWYCSGTQVTESLGEKIDSSARSNIQNSLPDYTPTTWEEWEAYLSEREASKEGDLRRVMCYFSILKIFGQGSVQLISEFAEHRHPIDLQEGDSMIIPAVDLPPAVFKRDYRRRKTKTKSVIRQPLMNEVHIEGKMQVLAIMSYWVRQDQ</sequence>
<name>A0A165QXB7_9AGAM</name>